<protein>
    <submittedName>
        <fullName evidence="10">Uncharacterized protein</fullName>
    </submittedName>
</protein>
<sequence length="337" mass="39223">MENFNLINGKYTRYLESSKKQENFLLTEKTFSPSFWSLFSLVCYLFNPLNLACCMSQSTVLIHNLILLLWLNFLLHGKVFMSYLFLALHTNITVYSFVLIGASISFIRQKYYVLRRKELKSNFNLILKNFSFFTVLVALIFCLNLYLENYNTRFVECTYLFILKVTDLVPNMGLFWYFFTEMFDHFLTFFTFVFQLNAFMYSIPLTLRLKNDPIVNILIQIGFLYVFKSYPSIGETGFYTSLLPCVAYLFPLMRNVLVYSCMLIAAGVLAPVMFYLWLGSGGGNANFYFAITLVFSIGQIFLLVDVLYANLKREFIKMNGSYVPKNKDGILATFSLE</sequence>
<feature type="transmembrane region" description="Helical" evidence="9">
    <location>
        <begin position="65"/>
        <end position="86"/>
    </location>
</feature>
<dbReference type="Pfam" id="PF06728">
    <property type="entry name" value="PIG-U"/>
    <property type="match status" value="1"/>
</dbReference>
<evidence type="ECO:0000256" key="7">
    <source>
        <dbReference type="ARBA" id="ARBA00022989"/>
    </source>
</evidence>
<evidence type="ECO:0000256" key="1">
    <source>
        <dbReference type="ARBA" id="ARBA00004477"/>
    </source>
</evidence>
<accession>A0A813Z6D9</accession>
<dbReference type="InterPro" id="IPR009600">
    <property type="entry name" value="PIG-U"/>
</dbReference>
<comment type="pathway">
    <text evidence="2">Glycolipid biosynthesis; glycosylphosphatidylinositol-anchor biosynthesis.</text>
</comment>
<feature type="transmembrane region" description="Helical" evidence="9">
    <location>
        <begin position="229"/>
        <end position="250"/>
    </location>
</feature>
<keyword evidence="7 9" id="KW-1133">Transmembrane helix</keyword>
<reference evidence="10" key="1">
    <citation type="submission" date="2021-02" db="EMBL/GenBank/DDBJ databases">
        <authorList>
            <person name="Nowell W R."/>
        </authorList>
    </citation>
    <scope>NUCLEOTIDE SEQUENCE</scope>
    <source>
        <strain evidence="10">Ploen Becks lab</strain>
    </source>
</reference>
<evidence type="ECO:0000256" key="4">
    <source>
        <dbReference type="ARBA" id="ARBA00022502"/>
    </source>
</evidence>
<gene>
    <name evidence="10" type="ORF">OXX778_LOCUS11124</name>
</gene>
<evidence type="ECO:0000256" key="3">
    <source>
        <dbReference type="ARBA" id="ARBA00010026"/>
    </source>
</evidence>
<keyword evidence="11" id="KW-1185">Reference proteome</keyword>
<evidence type="ECO:0000313" key="11">
    <source>
        <dbReference type="Proteomes" id="UP000663879"/>
    </source>
</evidence>
<dbReference type="EMBL" id="CAJNOC010001845">
    <property type="protein sequence ID" value="CAF0895359.1"/>
    <property type="molecule type" value="Genomic_DNA"/>
</dbReference>
<evidence type="ECO:0000256" key="5">
    <source>
        <dbReference type="ARBA" id="ARBA00022692"/>
    </source>
</evidence>
<dbReference type="GO" id="GO:0042765">
    <property type="term" value="C:GPI-anchor transamidase complex"/>
    <property type="evidence" value="ECO:0007669"/>
    <property type="project" value="InterPro"/>
</dbReference>
<feature type="transmembrane region" description="Helical" evidence="9">
    <location>
        <begin position="92"/>
        <end position="113"/>
    </location>
</feature>
<dbReference type="Proteomes" id="UP000663879">
    <property type="component" value="Unassembled WGS sequence"/>
</dbReference>
<evidence type="ECO:0000256" key="2">
    <source>
        <dbReference type="ARBA" id="ARBA00004687"/>
    </source>
</evidence>
<dbReference type="OrthoDB" id="549017at2759"/>
<dbReference type="GO" id="GO:0006506">
    <property type="term" value="P:GPI anchor biosynthetic process"/>
    <property type="evidence" value="ECO:0007669"/>
    <property type="project" value="UniProtKB-UniPathway"/>
</dbReference>
<dbReference type="GO" id="GO:0016255">
    <property type="term" value="P:attachment of GPI anchor to protein"/>
    <property type="evidence" value="ECO:0007669"/>
    <property type="project" value="InterPro"/>
</dbReference>
<evidence type="ECO:0000256" key="9">
    <source>
        <dbReference type="SAM" id="Phobius"/>
    </source>
</evidence>
<keyword evidence="8 9" id="KW-0472">Membrane</keyword>
<comment type="caution">
    <text evidence="10">The sequence shown here is derived from an EMBL/GenBank/DDBJ whole genome shotgun (WGS) entry which is preliminary data.</text>
</comment>
<dbReference type="PANTHER" id="PTHR13121:SF0">
    <property type="entry name" value="PHOSPHATIDYLINOSITOL GLYCAN ANCHOR BIOSYNTHESIS CLASS U PROTEIN"/>
    <property type="match status" value="1"/>
</dbReference>
<dbReference type="AlphaFoldDB" id="A0A813Z6D9"/>
<feature type="transmembrane region" description="Helical" evidence="9">
    <location>
        <begin position="159"/>
        <end position="179"/>
    </location>
</feature>
<feature type="transmembrane region" description="Helical" evidence="9">
    <location>
        <begin position="125"/>
        <end position="147"/>
    </location>
</feature>
<comment type="subcellular location">
    <subcellularLocation>
        <location evidence="1">Endoplasmic reticulum membrane</location>
        <topology evidence="1">Multi-pass membrane protein</topology>
    </subcellularLocation>
</comment>
<dbReference type="UniPathway" id="UPA00196"/>
<proteinExistence type="inferred from homology"/>
<evidence type="ECO:0000256" key="6">
    <source>
        <dbReference type="ARBA" id="ARBA00022824"/>
    </source>
</evidence>
<feature type="transmembrane region" description="Helical" evidence="9">
    <location>
        <begin position="285"/>
        <end position="308"/>
    </location>
</feature>
<comment type="similarity">
    <text evidence="3">Belongs to the PIGU family.</text>
</comment>
<evidence type="ECO:0000313" key="10">
    <source>
        <dbReference type="EMBL" id="CAF0895359.1"/>
    </source>
</evidence>
<organism evidence="10 11">
    <name type="scientific">Brachionus calyciflorus</name>
    <dbReference type="NCBI Taxonomy" id="104777"/>
    <lineage>
        <taxon>Eukaryota</taxon>
        <taxon>Metazoa</taxon>
        <taxon>Spiralia</taxon>
        <taxon>Gnathifera</taxon>
        <taxon>Rotifera</taxon>
        <taxon>Eurotatoria</taxon>
        <taxon>Monogononta</taxon>
        <taxon>Pseudotrocha</taxon>
        <taxon>Ploima</taxon>
        <taxon>Brachionidae</taxon>
        <taxon>Brachionus</taxon>
    </lineage>
</organism>
<evidence type="ECO:0000256" key="8">
    <source>
        <dbReference type="ARBA" id="ARBA00023136"/>
    </source>
</evidence>
<keyword evidence="4" id="KW-0337">GPI-anchor biosynthesis</keyword>
<feature type="transmembrane region" description="Helical" evidence="9">
    <location>
        <begin position="186"/>
        <end position="209"/>
    </location>
</feature>
<keyword evidence="5 9" id="KW-0812">Transmembrane</keyword>
<name>A0A813Z6D9_9BILA</name>
<keyword evidence="6" id="KW-0256">Endoplasmic reticulum</keyword>
<dbReference type="PANTHER" id="PTHR13121">
    <property type="entry name" value="GPI TRANSAMIDASE COMPONENT PIG-U"/>
    <property type="match status" value="1"/>
</dbReference>
<feature type="transmembrane region" description="Helical" evidence="9">
    <location>
        <begin position="257"/>
        <end position="279"/>
    </location>
</feature>
<feature type="transmembrane region" description="Helical" evidence="9">
    <location>
        <begin position="35"/>
        <end position="53"/>
    </location>
</feature>